<comment type="caution">
    <text evidence="1">The sequence shown here is derived from an EMBL/GenBank/DDBJ whole genome shotgun (WGS) entry which is preliminary data.</text>
</comment>
<sequence>MASTTLSHVQYPEWGRRKAIERCPGEVEKRINFSFGVLFFGTTVPYYKEPGGRKNPLCVRPPLMHAQNWEHLGGQRVRHFSGASGFLLSSGEGREKNPPAVVVGISIGSRRAVKAEWLLMRFDLSITVRMGAQLSSG</sequence>
<protein>
    <submittedName>
        <fullName evidence="1">Uncharacterized protein</fullName>
    </submittedName>
</protein>
<dbReference type="EMBL" id="BPLR01016190">
    <property type="protein sequence ID" value="GIY81986.1"/>
    <property type="molecule type" value="Genomic_DNA"/>
</dbReference>
<evidence type="ECO:0000313" key="2">
    <source>
        <dbReference type="Proteomes" id="UP001054945"/>
    </source>
</evidence>
<gene>
    <name evidence="1" type="ORF">CEXT_231371</name>
</gene>
<evidence type="ECO:0000313" key="1">
    <source>
        <dbReference type="EMBL" id="GIY81986.1"/>
    </source>
</evidence>
<dbReference type="Proteomes" id="UP001054945">
    <property type="component" value="Unassembled WGS sequence"/>
</dbReference>
<name>A0AAV4WHH0_CAEEX</name>
<dbReference type="AlphaFoldDB" id="A0AAV4WHH0"/>
<organism evidence="1 2">
    <name type="scientific">Caerostris extrusa</name>
    <name type="common">Bark spider</name>
    <name type="synonym">Caerostris bankana</name>
    <dbReference type="NCBI Taxonomy" id="172846"/>
    <lineage>
        <taxon>Eukaryota</taxon>
        <taxon>Metazoa</taxon>
        <taxon>Ecdysozoa</taxon>
        <taxon>Arthropoda</taxon>
        <taxon>Chelicerata</taxon>
        <taxon>Arachnida</taxon>
        <taxon>Araneae</taxon>
        <taxon>Araneomorphae</taxon>
        <taxon>Entelegynae</taxon>
        <taxon>Araneoidea</taxon>
        <taxon>Araneidae</taxon>
        <taxon>Caerostris</taxon>
    </lineage>
</organism>
<accession>A0AAV4WHH0</accession>
<keyword evidence="2" id="KW-1185">Reference proteome</keyword>
<proteinExistence type="predicted"/>
<reference evidence="1 2" key="1">
    <citation type="submission" date="2021-06" db="EMBL/GenBank/DDBJ databases">
        <title>Caerostris extrusa draft genome.</title>
        <authorList>
            <person name="Kono N."/>
            <person name="Arakawa K."/>
        </authorList>
    </citation>
    <scope>NUCLEOTIDE SEQUENCE [LARGE SCALE GENOMIC DNA]</scope>
</reference>